<sequence>MAPPQLKNSFVPTKTIQSFYTGGKCALSADGRILATTLDEDVVLTHMHTGQELARIEGDTELISTLALTPNASHLITCSRSFTMRIYTLTPSSPLASITFSLSRAVKAHDAPVITAAVDPTGTLLATGGSDGLVKIWNIKGGFLADTFRGHGGVVSALSFFAPPDRNAQRWRLASAADDTKVIVWNLFTRKAVKVLEGHNSVVRGLDWSADGSVLVSGGRDSVFIIWETAGWEARGQVPVMETLETVGFLKDGVDVGQGANDGQVVYTAGDKGAVRLWSSRTGKAIPMAKGEQEDEIVDVIYSSDANILISVHNDQTFLVRAVAPNLPITQRISGHHDEIIDLQYLTPTDSLLALASNSEDIRIISPGEDSFGDIGVLKGHSDIAICLDKDATGNWLASGGKDNEARLWRIDPTAQDEKERFTCYARFVGHTESIGAVALSRVAPANTSAEFPAQPKFMITGSKDSTIKRWEVPKPPAPTDETASKVVIKSSKATFTRKAHDKDINFIDVSADDRLFATASQDRTIKVWSTETGETLGICRGHRRGVWSVRFGPSHTTASTVGGEGAGRLLLSASGDKTVRLWNLADYTCIKTLEGHAGIVLKALWLNDGLQVASAGGEGLVKVWEARMGECVATLDGHEDKVWALAARRDESVLVTGGGDSVVTFWKDVTEQTREEKARKDEKAVEQEQKLSNLIQAKDYRSAIVLALELNYPYKLLKLLTAVIDSPTPEADSITGLKSVDAVLAGLNDYHLYLLLCRLRDWNTNSRTAGVAQRVLAVLLRSFPAEKFVSLKVPGVKKSSDDSDDAEGATKRRKKGERMAVAEIMEVVERYTERHYARVEELLAESYVVEYTLNQMEEAAFVDGKASARVLKDVTVHGLEDEEVEDGDSSDSGEAVDEDGEGTDGGEADEEDEEDEDSDVEME</sequence>
<feature type="repeat" description="WD" evidence="6">
    <location>
        <begin position="594"/>
        <end position="635"/>
    </location>
</feature>
<dbReference type="InterPro" id="IPR015943">
    <property type="entry name" value="WD40/YVTN_repeat-like_dom_sf"/>
</dbReference>
<keyword evidence="11" id="KW-1185">Reference proteome</keyword>
<feature type="region of interest" description="Disordered" evidence="8">
    <location>
        <begin position="878"/>
        <end position="924"/>
    </location>
</feature>
<dbReference type="Pfam" id="PF00400">
    <property type="entry name" value="WD40"/>
    <property type="match status" value="9"/>
</dbReference>
<evidence type="ECO:0000259" key="9">
    <source>
        <dbReference type="Pfam" id="PF08625"/>
    </source>
</evidence>
<dbReference type="GO" id="GO:0030686">
    <property type="term" value="C:90S preribosome"/>
    <property type="evidence" value="ECO:0007669"/>
    <property type="project" value="TreeGrafter"/>
</dbReference>
<evidence type="ECO:0000256" key="6">
    <source>
        <dbReference type="PROSITE-ProRule" id="PRU00221"/>
    </source>
</evidence>
<keyword evidence="3" id="KW-0677">Repeat</keyword>
<evidence type="ECO:0000313" key="11">
    <source>
        <dbReference type="Proteomes" id="UP001375240"/>
    </source>
</evidence>
<feature type="repeat" description="WD" evidence="6">
    <location>
        <begin position="378"/>
        <end position="412"/>
    </location>
</feature>
<feature type="region of interest" description="Disordered" evidence="8">
    <location>
        <begin position="796"/>
        <end position="816"/>
    </location>
</feature>
<dbReference type="InterPro" id="IPR001680">
    <property type="entry name" value="WD40_rpt"/>
</dbReference>
<evidence type="ECO:0000256" key="1">
    <source>
        <dbReference type="ARBA" id="ARBA00004604"/>
    </source>
</evidence>
<feature type="repeat" description="WD" evidence="6">
    <location>
        <begin position="568"/>
        <end position="593"/>
    </location>
</feature>
<comment type="function">
    <text evidence="5">Component of the ASTRA complex involved in chromatin remodeling.</text>
</comment>
<dbReference type="PANTHER" id="PTHR19854:SF15">
    <property type="entry name" value="TRANSDUCIN BETA-LIKE PROTEIN 3"/>
    <property type="match status" value="1"/>
</dbReference>
<dbReference type="InterPro" id="IPR036322">
    <property type="entry name" value="WD40_repeat_dom_sf"/>
</dbReference>
<dbReference type="PANTHER" id="PTHR19854">
    <property type="entry name" value="TRANSDUCIN BETA-LIKE 3"/>
    <property type="match status" value="1"/>
</dbReference>
<organism evidence="10 11">
    <name type="scientific">Orbilia brochopaga</name>
    <dbReference type="NCBI Taxonomy" id="3140254"/>
    <lineage>
        <taxon>Eukaryota</taxon>
        <taxon>Fungi</taxon>
        <taxon>Dikarya</taxon>
        <taxon>Ascomycota</taxon>
        <taxon>Pezizomycotina</taxon>
        <taxon>Orbiliomycetes</taxon>
        <taxon>Orbiliales</taxon>
        <taxon>Orbiliaceae</taxon>
        <taxon>Orbilia</taxon>
    </lineage>
</organism>
<name>A0AAV9U4T1_9PEZI</name>
<comment type="subcellular location">
    <subcellularLocation>
        <location evidence="1">Nucleus</location>
        <location evidence="1">Nucleolus</location>
    </subcellularLocation>
</comment>
<dbReference type="Gene3D" id="2.130.10.10">
    <property type="entry name" value="YVTN repeat-like/Quinoprotein amine dehydrogenase"/>
    <property type="match status" value="5"/>
</dbReference>
<keyword evidence="2 6" id="KW-0853">WD repeat</keyword>
<evidence type="ECO:0000256" key="8">
    <source>
        <dbReference type="SAM" id="MobiDB-lite"/>
    </source>
</evidence>
<gene>
    <name evidence="10" type="primary">UTP13</name>
    <name evidence="10" type="ORF">TWF696_002581</name>
</gene>
<comment type="caution">
    <text evidence="10">The sequence shown here is derived from an EMBL/GenBank/DDBJ whole genome shotgun (WGS) entry which is preliminary data.</text>
</comment>
<keyword evidence="4" id="KW-0539">Nucleus</keyword>
<accession>A0AAV9U4T1</accession>
<dbReference type="PROSITE" id="PS50294">
    <property type="entry name" value="WD_REPEATS_REGION"/>
    <property type="match status" value="5"/>
</dbReference>
<dbReference type="EMBL" id="JAVHNQ010000013">
    <property type="protein sequence ID" value="KAK6334079.1"/>
    <property type="molecule type" value="Genomic_DNA"/>
</dbReference>
<feature type="repeat" description="WD" evidence="6">
    <location>
        <begin position="196"/>
        <end position="228"/>
    </location>
</feature>
<protein>
    <submittedName>
        <fullName evidence="10">U3 small nucleolar RNA-associated protein 13</fullName>
    </submittedName>
</protein>
<dbReference type="PROSITE" id="PS00678">
    <property type="entry name" value="WD_REPEATS_1"/>
    <property type="match status" value="2"/>
</dbReference>
<dbReference type="Proteomes" id="UP001375240">
    <property type="component" value="Unassembled WGS sequence"/>
</dbReference>
<evidence type="ECO:0000313" key="10">
    <source>
        <dbReference type="EMBL" id="KAK6334079.1"/>
    </source>
</evidence>
<dbReference type="Pfam" id="PF08625">
    <property type="entry name" value="Utp13"/>
    <property type="match status" value="1"/>
</dbReference>
<dbReference type="AlphaFoldDB" id="A0AAV9U4T1"/>
<dbReference type="SMART" id="SM00320">
    <property type="entry name" value="WD40"/>
    <property type="match status" value="13"/>
</dbReference>
<dbReference type="InterPro" id="IPR011047">
    <property type="entry name" value="Quinoprotein_ADH-like_sf"/>
</dbReference>
<feature type="compositionally biased region" description="Acidic residues" evidence="8">
    <location>
        <begin position="881"/>
        <end position="924"/>
    </location>
</feature>
<evidence type="ECO:0000256" key="7">
    <source>
        <dbReference type="SAM" id="Coils"/>
    </source>
</evidence>
<dbReference type="GO" id="GO:0000472">
    <property type="term" value="P:endonucleolytic cleavage to generate mature 5'-end of SSU-rRNA from (SSU-rRNA, 5.8S rRNA, LSU-rRNA)"/>
    <property type="evidence" value="ECO:0007669"/>
    <property type="project" value="TreeGrafter"/>
</dbReference>
<dbReference type="FunFam" id="2.130.10.10:FF:001009">
    <property type="entry name" value="Small nucleolar ribonucleoprotein complex subunit, putative"/>
    <property type="match status" value="1"/>
</dbReference>
<dbReference type="CDD" id="cd00200">
    <property type="entry name" value="WD40"/>
    <property type="match status" value="1"/>
</dbReference>
<evidence type="ECO:0000256" key="2">
    <source>
        <dbReference type="ARBA" id="ARBA00022574"/>
    </source>
</evidence>
<proteinExistence type="predicted"/>
<feature type="domain" description="U3 small nucleolar RNA-associated protein 13 C-terminal" evidence="9">
    <location>
        <begin position="689"/>
        <end position="857"/>
    </location>
</feature>
<dbReference type="InterPro" id="IPR013934">
    <property type="entry name" value="Utp13_C"/>
</dbReference>
<dbReference type="GO" id="GO:0034511">
    <property type="term" value="F:U3 snoRNA binding"/>
    <property type="evidence" value="ECO:0007669"/>
    <property type="project" value="TreeGrafter"/>
</dbReference>
<dbReference type="GO" id="GO:0000480">
    <property type="term" value="P:endonucleolytic cleavage in 5'-ETS of tricistronic rRNA transcript (SSU-rRNA, 5.8S rRNA, LSU-rRNA)"/>
    <property type="evidence" value="ECO:0007669"/>
    <property type="project" value="TreeGrafter"/>
</dbReference>
<dbReference type="InterPro" id="IPR019775">
    <property type="entry name" value="WD40_repeat_CS"/>
</dbReference>
<dbReference type="GO" id="GO:0032040">
    <property type="term" value="C:small-subunit processome"/>
    <property type="evidence" value="ECO:0007669"/>
    <property type="project" value="InterPro"/>
</dbReference>
<feature type="repeat" description="WD" evidence="6">
    <location>
        <begin position="498"/>
        <end position="539"/>
    </location>
</feature>
<dbReference type="PROSITE" id="PS50082">
    <property type="entry name" value="WD_REPEATS_2"/>
    <property type="match status" value="7"/>
</dbReference>
<evidence type="ECO:0000256" key="5">
    <source>
        <dbReference type="ARBA" id="ARBA00037338"/>
    </source>
</evidence>
<feature type="repeat" description="WD" evidence="6">
    <location>
        <begin position="636"/>
        <end position="668"/>
    </location>
</feature>
<feature type="coiled-coil region" evidence="7">
    <location>
        <begin position="671"/>
        <end position="698"/>
    </location>
</feature>
<feature type="repeat" description="WD" evidence="6">
    <location>
        <begin position="106"/>
        <end position="147"/>
    </location>
</feature>
<dbReference type="SUPFAM" id="SSF50978">
    <property type="entry name" value="WD40 repeat-like"/>
    <property type="match status" value="1"/>
</dbReference>
<dbReference type="SUPFAM" id="SSF50998">
    <property type="entry name" value="Quinoprotein alcohol dehydrogenase-like"/>
    <property type="match status" value="1"/>
</dbReference>
<keyword evidence="7" id="KW-0175">Coiled coil</keyword>
<evidence type="ECO:0000256" key="4">
    <source>
        <dbReference type="ARBA" id="ARBA00023242"/>
    </source>
</evidence>
<dbReference type="InterPro" id="IPR020472">
    <property type="entry name" value="WD40_PAC1"/>
</dbReference>
<dbReference type="PRINTS" id="PR00320">
    <property type="entry name" value="GPROTEINBRPT"/>
</dbReference>
<reference evidence="10 11" key="1">
    <citation type="submission" date="2019-10" db="EMBL/GenBank/DDBJ databases">
        <authorList>
            <person name="Palmer J.M."/>
        </authorList>
    </citation>
    <scope>NUCLEOTIDE SEQUENCE [LARGE SCALE GENOMIC DNA]</scope>
    <source>
        <strain evidence="10 11">TWF696</strain>
    </source>
</reference>
<evidence type="ECO:0000256" key="3">
    <source>
        <dbReference type="ARBA" id="ARBA00022737"/>
    </source>
</evidence>